<dbReference type="Proteomes" id="UP000050795">
    <property type="component" value="Unassembled WGS sequence"/>
</dbReference>
<name>A0AA85JHB7_TRIRE</name>
<dbReference type="InterPro" id="IPR036691">
    <property type="entry name" value="Endo/exonu/phosph_ase_sf"/>
</dbReference>
<dbReference type="GO" id="GO:0005739">
    <property type="term" value="C:mitochondrion"/>
    <property type="evidence" value="ECO:0007669"/>
    <property type="project" value="TreeGrafter"/>
</dbReference>
<sequence>MWIRFSLRHHRHRYHHFFRNYLQRNMHMNQSQGNLSGLSSNLVFPYLLVSPVTPPPLSPSTTPAGGTNQECKKLYAELFIPLIVSNSSIVPTDNQGGDCKQRRYCFERPIHETLSGFLSNLVSTINSRYLKGNCPTVNQDTVYLATQADLLLLHKSAKDSNTSMTEFNKAKTLEDCFLSDWCTEEILLQINFCVRNNPEKTTSLVYQVQRNPARMFRCRLSTIPMVGYPMLPCIEGENICLTKSEFLWFVGQPQQWPEQPCHKGFIFIPDQSHLDLSVQLRVRLRDANGKDGSPYGVNKFYTPYGQPIECKSPIVKPPVQEFHEQRYELIRNDEMDSQRLRVVSYNILAEVYARSDLARNALFQHCPENFICSAYRLPLILHELYSYQSDIICLQEVDRWIYEKYLLHGLKYYKNMDSLFLAKRAVQPDPDNPAKMKTDMEKEKGEGCAIFYSSSRFELVSQFYLPSILDYASTVPFLSNMLVNLTPADFKSASSKEHSFNEEDVDVHIQKSLSQCLVGGVFRTKSSSPSSTPALFIVANTHFYFHPSASSLRLIQAHTVRHYLLKLAMEYNQASKKPIPIIFCGDINQSPGTSVYHALTTGNNSNTTTTTTTDGINNNDNPIHSSQGKTAYQPIFESVYANNPPEFTNWVPKFNSTLDVILYNTDSELKCTRFMPIDTLKQMKQRIIQQMAVDNAEFIPDEDKLGLPNAYFPSDHIALVADFSWNSLGH</sequence>
<evidence type="ECO:0000313" key="3">
    <source>
        <dbReference type="WBParaSite" id="TREG1_2030.1"/>
    </source>
</evidence>
<dbReference type="InterPro" id="IPR050410">
    <property type="entry name" value="CCR4/nocturin_mRNA_transcr"/>
</dbReference>
<feature type="domain" description="Endonuclease/exonuclease/phosphatase" evidence="1">
    <location>
        <begin position="380"/>
        <end position="672"/>
    </location>
</feature>
<proteinExistence type="predicted"/>
<protein>
    <recommendedName>
        <fullName evidence="1">Endonuclease/exonuclease/phosphatase domain-containing protein</fullName>
    </recommendedName>
</protein>
<dbReference type="SUPFAM" id="SSF56219">
    <property type="entry name" value="DNase I-like"/>
    <property type="match status" value="1"/>
</dbReference>
<dbReference type="WBParaSite" id="TREG1_2030.1">
    <property type="protein sequence ID" value="TREG1_2030.1"/>
    <property type="gene ID" value="TREG1_2030"/>
</dbReference>
<organism evidence="2 3">
    <name type="scientific">Trichobilharzia regenti</name>
    <name type="common">Nasal bird schistosome</name>
    <dbReference type="NCBI Taxonomy" id="157069"/>
    <lineage>
        <taxon>Eukaryota</taxon>
        <taxon>Metazoa</taxon>
        <taxon>Spiralia</taxon>
        <taxon>Lophotrochozoa</taxon>
        <taxon>Platyhelminthes</taxon>
        <taxon>Trematoda</taxon>
        <taxon>Digenea</taxon>
        <taxon>Strigeidida</taxon>
        <taxon>Schistosomatoidea</taxon>
        <taxon>Schistosomatidae</taxon>
        <taxon>Trichobilharzia</taxon>
    </lineage>
</organism>
<dbReference type="Gene3D" id="3.60.10.10">
    <property type="entry name" value="Endonuclease/exonuclease/phosphatase"/>
    <property type="match status" value="1"/>
</dbReference>
<dbReference type="PANTHER" id="PTHR12121:SF37">
    <property type="entry name" value="2',5'-PHOSPHODIESTERASE 12"/>
    <property type="match status" value="1"/>
</dbReference>
<keyword evidence="2" id="KW-1185">Reference proteome</keyword>
<accession>A0AA85JHB7</accession>
<reference evidence="2" key="1">
    <citation type="submission" date="2022-06" db="EMBL/GenBank/DDBJ databases">
        <authorList>
            <person name="Berger JAMES D."/>
            <person name="Berger JAMES D."/>
        </authorList>
    </citation>
    <scope>NUCLEOTIDE SEQUENCE [LARGE SCALE GENOMIC DNA]</scope>
</reference>
<dbReference type="InterPro" id="IPR005135">
    <property type="entry name" value="Endo/exonuclease/phosphatase"/>
</dbReference>
<evidence type="ECO:0000259" key="1">
    <source>
        <dbReference type="Pfam" id="PF03372"/>
    </source>
</evidence>
<dbReference type="GO" id="GO:0000288">
    <property type="term" value="P:nuclear-transcribed mRNA catabolic process, deadenylation-dependent decay"/>
    <property type="evidence" value="ECO:0007669"/>
    <property type="project" value="TreeGrafter"/>
</dbReference>
<dbReference type="AlphaFoldDB" id="A0AA85JHB7"/>
<dbReference type="GO" id="GO:0000175">
    <property type="term" value="F:3'-5'-RNA exonuclease activity"/>
    <property type="evidence" value="ECO:0007669"/>
    <property type="project" value="TreeGrafter"/>
</dbReference>
<evidence type="ECO:0000313" key="2">
    <source>
        <dbReference type="Proteomes" id="UP000050795"/>
    </source>
</evidence>
<dbReference type="PANTHER" id="PTHR12121">
    <property type="entry name" value="CARBON CATABOLITE REPRESSOR PROTEIN 4"/>
    <property type="match status" value="1"/>
</dbReference>
<reference evidence="3" key="2">
    <citation type="submission" date="2023-11" db="UniProtKB">
        <authorList>
            <consortium name="WormBaseParasite"/>
        </authorList>
    </citation>
    <scope>IDENTIFICATION</scope>
</reference>
<dbReference type="Pfam" id="PF03372">
    <property type="entry name" value="Exo_endo_phos"/>
    <property type="match status" value="1"/>
</dbReference>